<dbReference type="InterPro" id="IPR003594">
    <property type="entry name" value="HATPase_dom"/>
</dbReference>
<dbReference type="RefSeq" id="WP_097009360.1">
    <property type="nucleotide sequence ID" value="NZ_OBEJ01000003.1"/>
</dbReference>
<dbReference type="Gene3D" id="3.30.565.10">
    <property type="entry name" value="Histidine kinase-like ATPase, C-terminal domain"/>
    <property type="match status" value="1"/>
</dbReference>
<comment type="catalytic activity">
    <reaction evidence="1">
        <text>ATP + protein L-histidine = ADP + protein N-phospho-L-histidine.</text>
        <dbReference type="EC" id="2.7.13.3"/>
    </reaction>
</comment>
<evidence type="ECO:0000256" key="1">
    <source>
        <dbReference type="ARBA" id="ARBA00000085"/>
    </source>
</evidence>
<evidence type="ECO:0000313" key="9">
    <source>
        <dbReference type="EMBL" id="SNZ15277.1"/>
    </source>
</evidence>
<dbReference type="OrthoDB" id="3369at2157"/>
<evidence type="ECO:0000256" key="4">
    <source>
        <dbReference type="ARBA" id="ARBA00022679"/>
    </source>
</evidence>
<dbReference type="SUPFAM" id="SSF55874">
    <property type="entry name" value="ATPase domain of HSP90 chaperone/DNA topoisomerase II/histidine kinase"/>
    <property type="match status" value="1"/>
</dbReference>
<feature type="transmembrane region" description="Helical" evidence="7">
    <location>
        <begin position="6"/>
        <end position="26"/>
    </location>
</feature>
<dbReference type="InterPro" id="IPR036097">
    <property type="entry name" value="HisK_dim/P_sf"/>
</dbReference>
<feature type="domain" description="Histidine kinase" evidence="8">
    <location>
        <begin position="342"/>
        <end position="550"/>
    </location>
</feature>
<evidence type="ECO:0000256" key="3">
    <source>
        <dbReference type="ARBA" id="ARBA00022553"/>
    </source>
</evidence>
<reference evidence="9 10" key="1">
    <citation type="submission" date="2017-09" db="EMBL/GenBank/DDBJ databases">
        <authorList>
            <person name="Ehlers B."/>
            <person name="Leendertz F.H."/>
        </authorList>
    </citation>
    <scope>NUCLEOTIDE SEQUENCE [LARGE SCALE GENOMIC DNA]</scope>
    <source>
        <strain evidence="9 10">DSM 27208</strain>
    </source>
</reference>
<feature type="transmembrane region" description="Helical" evidence="7">
    <location>
        <begin position="204"/>
        <end position="221"/>
    </location>
</feature>
<keyword evidence="6" id="KW-0902">Two-component regulatory system</keyword>
<feature type="transmembrane region" description="Helical" evidence="7">
    <location>
        <begin position="65"/>
        <end position="87"/>
    </location>
</feature>
<keyword evidence="7" id="KW-1133">Transmembrane helix</keyword>
<dbReference type="PROSITE" id="PS50109">
    <property type="entry name" value="HIS_KIN"/>
    <property type="match status" value="1"/>
</dbReference>
<keyword evidence="5 9" id="KW-0418">Kinase</keyword>
<keyword evidence="7" id="KW-0812">Transmembrane</keyword>
<dbReference type="EC" id="2.7.13.3" evidence="2"/>
<dbReference type="SMART" id="SM00387">
    <property type="entry name" value="HATPase_c"/>
    <property type="match status" value="1"/>
</dbReference>
<dbReference type="InterPro" id="IPR004358">
    <property type="entry name" value="Sig_transdc_His_kin-like_C"/>
</dbReference>
<evidence type="ECO:0000256" key="7">
    <source>
        <dbReference type="SAM" id="Phobius"/>
    </source>
</evidence>
<dbReference type="Pfam" id="PF16927">
    <property type="entry name" value="HisKA_7TM"/>
    <property type="match status" value="1"/>
</dbReference>
<evidence type="ECO:0000256" key="5">
    <source>
        <dbReference type="ARBA" id="ARBA00022777"/>
    </source>
</evidence>
<dbReference type="CDD" id="cd00082">
    <property type="entry name" value="HisKA"/>
    <property type="match status" value="1"/>
</dbReference>
<dbReference type="InterPro" id="IPR005467">
    <property type="entry name" value="His_kinase_dom"/>
</dbReference>
<protein>
    <recommendedName>
        <fullName evidence="2">histidine kinase</fullName>
        <ecNumber evidence="2">2.7.13.3</ecNumber>
    </recommendedName>
</protein>
<dbReference type="InterPro" id="IPR031621">
    <property type="entry name" value="HisKA_7TM"/>
</dbReference>
<keyword evidence="10" id="KW-1185">Reference proteome</keyword>
<accession>A0A285P1W8</accession>
<gene>
    <name evidence="9" type="ORF">SAMN06269185_2446</name>
</gene>
<evidence type="ECO:0000259" key="8">
    <source>
        <dbReference type="PROSITE" id="PS50109"/>
    </source>
</evidence>
<dbReference type="PANTHER" id="PTHR43711:SF1">
    <property type="entry name" value="HISTIDINE KINASE 1"/>
    <property type="match status" value="1"/>
</dbReference>
<dbReference type="InterPro" id="IPR036890">
    <property type="entry name" value="HATPase_C_sf"/>
</dbReference>
<evidence type="ECO:0000256" key="2">
    <source>
        <dbReference type="ARBA" id="ARBA00012438"/>
    </source>
</evidence>
<dbReference type="AlphaFoldDB" id="A0A285P1W8"/>
<dbReference type="PANTHER" id="PTHR43711">
    <property type="entry name" value="TWO-COMPONENT HISTIDINE KINASE"/>
    <property type="match status" value="1"/>
</dbReference>
<keyword evidence="4" id="KW-0808">Transferase</keyword>
<dbReference type="GO" id="GO:0000155">
    <property type="term" value="F:phosphorelay sensor kinase activity"/>
    <property type="evidence" value="ECO:0007669"/>
    <property type="project" value="InterPro"/>
</dbReference>
<name>A0A285P1W8_NATPI</name>
<dbReference type="Pfam" id="PF00512">
    <property type="entry name" value="HisKA"/>
    <property type="match status" value="1"/>
</dbReference>
<dbReference type="InterPro" id="IPR003661">
    <property type="entry name" value="HisK_dim/P_dom"/>
</dbReference>
<sequence>MEFIFLAYVVLFAASGLACLGSIPRARAIQHPGTRKAFVAFLASVSLWCGGYLGYLLAPTKTGKAALYITGFIFAFVAVGAWVWFCAEYTGRSLQNTPFRYPALAVFLFFIALKITNPLHNLYFTTQWTTQPFPHLAINHQILYWIVLGLSYAVIMVGFFMLAERLYHTGTDSRPLVLLFGVTGVPAIATILSELSGTLLPLMYEPPGVAIFAVGTLFVYFDRFEAIRLTTGTSKPAIYLDQSNQIRDYNQAAAMIFPDLPNAIGDSIAVLSDTLAEHISEPGVVPVSGDGETQYYEVATTPFLSGEVRTGQLVTITDVTERESYRQELEEKTEQLEALNRVVRHDIQNDMTVVLGWAELLEDHVDTEGEEALERVIQSSEQVVELTEAARTFVESLTDESVADLKPIDLRAVVESEVGTVRERHSSAHFEMAGELPADSVQANEMLSSVFRNLLENAVRHNDSTTPHVTVSGAEHGDTVQVRVADDGPGVPDSQKDQIFGKGEKGVDSPGTGIGLYLVHTLLKQYGGAVWVEDNDPTGAVFVVELPLDGDTASGMAQTQIETSP</sequence>
<keyword evidence="3" id="KW-0597">Phosphoprotein</keyword>
<evidence type="ECO:0000256" key="6">
    <source>
        <dbReference type="ARBA" id="ARBA00023012"/>
    </source>
</evidence>
<feature type="transmembrane region" description="Helical" evidence="7">
    <location>
        <begin position="175"/>
        <end position="192"/>
    </location>
</feature>
<dbReference type="PRINTS" id="PR00344">
    <property type="entry name" value="BCTRLSENSOR"/>
</dbReference>
<proteinExistence type="predicted"/>
<dbReference type="Pfam" id="PF02518">
    <property type="entry name" value="HATPase_c"/>
    <property type="match status" value="1"/>
</dbReference>
<evidence type="ECO:0000313" key="10">
    <source>
        <dbReference type="Proteomes" id="UP000219453"/>
    </source>
</evidence>
<dbReference type="Proteomes" id="UP000219453">
    <property type="component" value="Unassembled WGS sequence"/>
</dbReference>
<dbReference type="Gene3D" id="1.10.287.130">
    <property type="match status" value="1"/>
</dbReference>
<dbReference type="InterPro" id="IPR050736">
    <property type="entry name" value="Sensor_HK_Regulatory"/>
</dbReference>
<feature type="transmembrane region" description="Helical" evidence="7">
    <location>
        <begin position="38"/>
        <end position="59"/>
    </location>
</feature>
<keyword evidence="7" id="KW-0472">Membrane</keyword>
<feature type="transmembrane region" description="Helical" evidence="7">
    <location>
        <begin position="99"/>
        <end position="116"/>
    </location>
</feature>
<dbReference type="EMBL" id="OBEJ01000003">
    <property type="protein sequence ID" value="SNZ15277.1"/>
    <property type="molecule type" value="Genomic_DNA"/>
</dbReference>
<feature type="transmembrane region" description="Helical" evidence="7">
    <location>
        <begin position="142"/>
        <end position="163"/>
    </location>
</feature>
<dbReference type="SUPFAM" id="SSF47384">
    <property type="entry name" value="Homodimeric domain of signal transducing histidine kinase"/>
    <property type="match status" value="1"/>
</dbReference>
<organism evidence="9 10">
    <name type="scientific">Natronoarchaeum philippinense</name>
    <dbReference type="NCBI Taxonomy" id="558529"/>
    <lineage>
        <taxon>Archaea</taxon>
        <taxon>Methanobacteriati</taxon>
        <taxon>Methanobacteriota</taxon>
        <taxon>Stenosarchaea group</taxon>
        <taxon>Halobacteria</taxon>
        <taxon>Halobacteriales</taxon>
        <taxon>Natronoarchaeaceae</taxon>
    </lineage>
</organism>
<dbReference type="SMART" id="SM00388">
    <property type="entry name" value="HisKA"/>
    <property type="match status" value="1"/>
</dbReference>